<accession>A0A3P7EEQ5</accession>
<dbReference type="Proteomes" id="UP000270924">
    <property type="component" value="Unassembled WGS sequence"/>
</dbReference>
<organism evidence="1 2">
    <name type="scientific">Wuchereria bancrofti</name>
    <dbReference type="NCBI Taxonomy" id="6293"/>
    <lineage>
        <taxon>Eukaryota</taxon>
        <taxon>Metazoa</taxon>
        <taxon>Ecdysozoa</taxon>
        <taxon>Nematoda</taxon>
        <taxon>Chromadorea</taxon>
        <taxon>Rhabditida</taxon>
        <taxon>Spirurina</taxon>
        <taxon>Spiruromorpha</taxon>
        <taxon>Filarioidea</taxon>
        <taxon>Onchocercidae</taxon>
        <taxon>Wuchereria</taxon>
    </lineage>
</organism>
<proteinExistence type="predicted"/>
<evidence type="ECO:0000313" key="1">
    <source>
        <dbReference type="EMBL" id="VDM18136.1"/>
    </source>
</evidence>
<dbReference type="AlphaFoldDB" id="A0A3P7EEQ5"/>
<sequence>MVHLAQQVHLVLLGNRDSQVQADDRDLLDHLENLVHLEVVTIVHQLVLLLATKWDAKMYASREASLKFLLES</sequence>
<keyword evidence="2" id="KW-1185">Reference proteome</keyword>
<dbReference type="InParanoid" id="A0A3P7EEQ5"/>
<name>A0A3P7EEQ5_WUCBA</name>
<evidence type="ECO:0000313" key="2">
    <source>
        <dbReference type="Proteomes" id="UP000270924"/>
    </source>
</evidence>
<gene>
    <name evidence="1" type="ORF">WBA_LOCUS10006</name>
</gene>
<dbReference type="EMBL" id="UYWW01010820">
    <property type="protein sequence ID" value="VDM18136.1"/>
    <property type="molecule type" value="Genomic_DNA"/>
</dbReference>
<reference evidence="1 2" key="1">
    <citation type="submission" date="2018-11" db="EMBL/GenBank/DDBJ databases">
        <authorList>
            <consortium name="Pathogen Informatics"/>
        </authorList>
    </citation>
    <scope>NUCLEOTIDE SEQUENCE [LARGE SCALE GENOMIC DNA]</scope>
</reference>
<protein>
    <submittedName>
        <fullName evidence="1">Uncharacterized protein</fullName>
    </submittedName>
</protein>